<evidence type="ECO:0000313" key="7">
    <source>
        <dbReference type="Proteomes" id="UP000186817"/>
    </source>
</evidence>
<reference evidence="6 7" key="1">
    <citation type="submission" date="2016-02" db="EMBL/GenBank/DDBJ databases">
        <title>Genome analysis of coral dinoflagellate symbionts highlights evolutionary adaptations to a symbiotic lifestyle.</title>
        <authorList>
            <person name="Aranda M."/>
            <person name="Li Y."/>
            <person name="Liew Y.J."/>
            <person name="Baumgarten S."/>
            <person name="Simakov O."/>
            <person name="Wilson M."/>
            <person name="Piel J."/>
            <person name="Ashoor H."/>
            <person name="Bougouffa S."/>
            <person name="Bajic V.B."/>
            <person name="Ryu T."/>
            <person name="Ravasi T."/>
            <person name="Bayer T."/>
            <person name="Micklem G."/>
            <person name="Kim H."/>
            <person name="Bhak J."/>
            <person name="Lajeunesse T.C."/>
            <person name="Voolstra C.R."/>
        </authorList>
    </citation>
    <scope>NUCLEOTIDE SEQUENCE [LARGE SCALE GENOMIC DNA]</scope>
    <source>
        <strain evidence="6 7">CCMP2467</strain>
    </source>
</reference>
<organism evidence="6 7">
    <name type="scientific">Symbiodinium microadriaticum</name>
    <name type="common">Dinoflagellate</name>
    <name type="synonym">Zooxanthella microadriatica</name>
    <dbReference type="NCBI Taxonomy" id="2951"/>
    <lineage>
        <taxon>Eukaryota</taxon>
        <taxon>Sar</taxon>
        <taxon>Alveolata</taxon>
        <taxon>Dinophyceae</taxon>
        <taxon>Suessiales</taxon>
        <taxon>Symbiodiniaceae</taxon>
        <taxon>Symbiodinium</taxon>
    </lineage>
</organism>
<dbReference type="Pfam" id="PF00069">
    <property type="entry name" value="Pkinase"/>
    <property type="match status" value="1"/>
</dbReference>
<feature type="coiled-coil region" evidence="3">
    <location>
        <begin position="1279"/>
        <end position="1314"/>
    </location>
</feature>
<dbReference type="SMART" id="SM00220">
    <property type="entry name" value="S_TKc"/>
    <property type="match status" value="1"/>
</dbReference>
<dbReference type="InterPro" id="IPR000719">
    <property type="entry name" value="Prot_kinase_dom"/>
</dbReference>
<feature type="domain" description="Protein kinase" evidence="5">
    <location>
        <begin position="546"/>
        <end position="825"/>
    </location>
</feature>
<evidence type="ECO:0000256" key="4">
    <source>
        <dbReference type="SAM" id="MobiDB-lite"/>
    </source>
</evidence>
<dbReference type="PANTHER" id="PTHR24346:SF30">
    <property type="entry name" value="MATERNAL EMBRYONIC LEUCINE ZIPPER KINASE"/>
    <property type="match status" value="1"/>
</dbReference>
<dbReference type="GO" id="GO:0005524">
    <property type="term" value="F:ATP binding"/>
    <property type="evidence" value="ECO:0007669"/>
    <property type="project" value="UniProtKB-KW"/>
</dbReference>
<dbReference type="SUPFAM" id="SSF56112">
    <property type="entry name" value="Protein kinase-like (PK-like)"/>
    <property type="match status" value="1"/>
</dbReference>
<proteinExistence type="predicted"/>
<dbReference type="GO" id="GO:0004674">
    <property type="term" value="F:protein serine/threonine kinase activity"/>
    <property type="evidence" value="ECO:0007669"/>
    <property type="project" value="TreeGrafter"/>
</dbReference>
<dbReference type="GO" id="GO:0035556">
    <property type="term" value="P:intracellular signal transduction"/>
    <property type="evidence" value="ECO:0007669"/>
    <property type="project" value="TreeGrafter"/>
</dbReference>
<dbReference type="Gene3D" id="1.10.510.10">
    <property type="entry name" value="Transferase(Phosphotransferase) domain 1"/>
    <property type="match status" value="1"/>
</dbReference>
<dbReference type="OrthoDB" id="425776at2759"/>
<dbReference type="InterPro" id="IPR011009">
    <property type="entry name" value="Kinase-like_dom_sf"/>
</dbReference>
<evidence type="ECO:0000256" key="3">
    <source>
        <dbReference type="SAM" id="Coils"/>
    </source>
</evidence>
<dbReference type="PANTHER" id="PTHR24346">
    <property type="entry name" value="MAP/MICROTUBULE AFFINITY-REGULATING KINASE"/>
    <property type="match status" value="1"/>
</dbReference>
<evidence type="ECO:0000256" key="1">
    <source>
        <dbReference type="ARBA" id="ARBA00022741"/>
    </source>
</evidence>
<keyword evidence="7" id="KW-1185">Reference proteome</keyword>
<keyword evidence="3" id="KW-0175">Coiled coil</keyword>
<dbReference type="PROSITE" id="PS50011">
    <property type="entry name" value="PROTEIN_KINASE_DOM"/>
    <property type="match status" value="1"/>
</dbReference>
<gene>
    <name evidence="6" type="primary">mlkA</name>
    <name evidence="6" type="ORF">AK812_SmicGene4797</name>
</gene>
<accession>A0A1Q9EVC3</accession>
<keyword evidence="6" id="KW-0808">Transferase</keyword>
<dbReference type="EMBL" id="LSRX01000060">
    <property type="protein sequence ID" value="OLQ11370.1"/>
    <property type="molecule type" value="Genomic_DNA"/>
</dbReference>
<feature type="region of interest" description="Disordered" evidence="4">
    <location>
        <begin position="1279"/>
        <end position="1314"/>
    </location>
</feature>
<dbReference type="GO" id="GO:0005737">
    <property type="term" value="C:cytoplasm"/>
    <property type="evidence" value="ECO:0007669"/>
    <property type="project" value="TreeGrafter"/>
</dbReference>
<dbReference type="PROSITE" id="PS00108">
    <property type="entry name" value="PROTEIN_KINASE_ST"/>
    <property type="match status" value="1"/>
</dbReference>
<dbReference type="InterPro" id="IPR008271">
    <property type="entry name" value="Ser/Thr_kinase_AS"/>
</dbReference>
<comment type="caution">
    <text evidence="6">The sequence shown here is derived from an EMBL/GenBank/DDBJ whole genome shotgun (WGS) entry which is preliminary data.</text>
</comment>
<evidence type="ECO:0000256" key="2">
    <source>
        <dbReference type="ARBA" id="ARBA00022840"/>
    </source>
</evidence>
<keyword evidence="6" id="KW-0418">Kinase</keyword>
<protein>
    <submittedName>
        <fullName evidence="6">Myosin light chain kinase A</fullName>
    </submittedName>
</protein>
<evidence type="ECO:0000313" key="6">
    <source>
        <dbReference type="EMBL" id="OLQ11370.1"/>
    </source>
</evidence>
<name>A0A1Q9EVC3_SYMMI</name>
<evidence type="ECO:0000259" key="5">
    <source>
        <dbReference type="PROSITE" id="PS50011"/>
    </source>
</evidence>
<keyword evidence="2" id="KW-0067">ATP-binding</keyword>
<sequence>MGGLQRSPADGCGAPYETSADITAALQALAECSVRLESEPLKREVGYATQQMLQHVEGSCKVVVHALVNTLKENPSGTVAYDKGEATYTLGAAMQFRAFLYCHETGESMLAGALVKGMLVINTKLGNKLAISQSCVKARAPGRFYGDYGLHEAALEAAIQEAPLVGRRPASSGGIKAISDPYDRLHKVWRYPAHSVTEAQLMVADRPPPGVLLHDNTIVLSCRGHVNEDMVGGDLDGDDVFFSFWLKLIQLLRDVAAAVPVQELEKEVLGGLEQPKTPFRADDSAARSSKAEFECEFKECMHEICVVSALGIRGIAAILSERKLRTLDVLRRCREYAKEKGITKDVARISHTFEDELRLEVSALESCRLWALRHVGKQSEVSWPQGLGADFRACCDNFLLESAERRYRLEKILQRAAAGQTLTSKSRSSSRWCADFSGLRKPSGSSPLCLSKEGILWEENGMSSLLIPILLADVMFAPVYSKLASPFSRAPDATHIILIAPRASGGAKSVVWLLCTSACGDCSLDHLIMSLSRRGAVRWDSRQCLHLSVDSLGRGSQGTIFRGLSLLPLYEEHRKLIPSKADLLHMSNVHNFGRVAVKIWDQLDSAMVRQEVGFLQQSAGHPNISALLGVYAEARKFSVTWFLAMEHGTEGDLFNKIKAKCLPLGLILDIQAGLSSALTHLHFLHIVHRDVKAENVVMHKDRAVLIDFGIAAYRHDQEAMCQSTGSPGYAAPEMVAVTMQCYDELVDVFALGVLSYFMMFRALPFLGNTHAETLEKTRSCEAEIPELKDEGWRAVASLVQRMMSREAKDLKRACFKELLDLEPLVTTGGKSRAVRIAHAALSHYGHLDAPGDCSLEEFCGKDAPDMSEEALPSAGAAASTAPSLGGVGRIWTSAKRRIRSIPLPPPSRARQNMFQALRSFLRSSDTSVSKVPQEAENTSGNFGGDRLVLSSAVGVLPRGDAEADPAEAIGARQKAETLAGTGATGCSCRSRLMVADSQNDQEREHEHARIVLDFPLSASVVNVPLQEDLDDMRSEEEEDHPSLLVATPQGQHGASSDHAPAEGASVHQPFADHDAASLSGKCPEFSSGHRHFFDCTEAFKEESQKVLEAPTEADAFEFVGRVAIKAAPSYLLQADSSFRVELKVSRKWMREDGGMAAIADAHGKRRTVQDRTKLTACDRQAPANTGDDDECRTVTLTPAFFQTMADALPLAPESSELDFLKPLTPGELNFLLHGDTDTAVRPAAQKIMQKFSKFTREKQERLLRLLPLFVAQRQADVPEEAAEVEVQEEEEELEEEEDEKAEEAEEAVDQEEDDEGRLLVGKFDFRKRVVRDSIVSAVRWSLHNLKLLCHVPLDKEAVLLAPLRDSSRLSREIELWECNFRNRKTKPHRLEPFVAGNGGQHDGVLHARVFREDGHVIYSPSSLMESPSAAFVFRSSQSQEEAYARLQLLLTPSSRSIDWQDDIQLIMPMEEDCLNKAKKDFRAGQAEIGPDAALALGLWKEDEIIKTVKGLMNVNPRLGKNLLVPPDCIKTKSSSDVTTDMVDVKPALDECKNSTKTMTEPGLSPSMAAAVFMRIACVADDARRELLKSRWEAALDRCAAQTRDNLEHWAFGQDGEVEQQWRDRRSLHRCVKFRVEGAEDMEVEQEGTLGSSDVQRSEVYDFRNTSRTWTDFLKVRLPDSCVHELQHVHHGVGLPAEAMPRGVKLTALPVPQGKDEQFVVAWVALAD</sequence>
<dbReference type="Proteomes" id="UP000186817">
    <property type="component" value="Unassembled WGS sequence"/>
</dbReference>
<keyword evidence="1" id="KW-0547">Nucleotide-binding</keyword>